<comment type="caution">
    <text evidence="2">The sequence shown here is derived from an EMBL/GenBank/DDBJ whole genome shotgun (WGS) entry which is preliminary data.</text>
</comment>
<dbReference type="OrthoDB" id="9782977at2"/>
<dbReference type="InterPro" id="IPR021109">
    <property type="entry name" value="Peptidase_aspartic_dom_sf"/>
</dbReference>
<reference evidence="2 3" key="1">
    <citation type="submission" date="2016-11" db="EMBL/GenBank/DDBJ databases">
        <title>Study of marine rhodopsin-containing bacteria.</title>
        <authorList>
            <person name="Yoshizawa S."/>
            <person name="Kumagai Y."/>
            <person name="Kogure K."/>
        </authorList>
    </citation>
    <scope>NUCLEOTIDE SEQUENCE [LARGE SCALE GENOMIC DNA]</scope>
    <source>
        <strain evidence="2 3">SG-29</strain>
    </source>
</reference>
<accession>A0A259TY11</accession>
<evidence type="ECO:0000313" key="3">
    <source>
        <dbReference type="Proteomes" id="UP000216446"/>
    </source>
</evidence>
<protein>
    <recommendedName>
        <fullName evidence="1">Retropepsin-like aspartic endopeptidase domain-containing protein</fullName>
    </recommendedName>
</protein>
<evidence type="ECO:0000313" key="2">
    <source>
        <dbReference type="EMBL" id="OZC02580.1"/>
    </source>
</evidence>
<dbReference type="Gene3D" id="2.40.70.10">
    <property type="entry name" value="Acid Proteases"/>
    <property type="match status" value="1"/>
</dbReference>
<dbReference type="PANTHER" id="PTHR38037">
    <property type="entry name" value="ZN_PROTEASE DOMAIN-CONTAINING PROTEIN"/>
    <property type="match status" value="1"/>
</dbReference>
<sequence>MSAPLPASGALTTVGWREWVAFPDLGLPAVRCKVDTGAATSSLHASRIETFERDGEPWARFVVRPFFRRHRQVRVRCEAPIVDERHVRSSSGHEDLRIVVGVTLRLGVRSDAPQWPIEVTLADRASMQFPMLLGREAMKGRVAVDPGASFLLGHVEHAAALYE</sequence>
<keyword evidence="3" id="KW-1185">Reference proteome</keyword>
<organism evidence="2 3">
    <name type="scientific">Rubricoccus marinus</name>
    <dbReference type="NCBI Taxonomy" id="716817"/>
    <lineage>
        <taxon>Bacteria</taxon>
        <taxon>Pseudomonadati</taxon>
        <taxon>Rhodothermota</taxon>
        <taxon>Rhodothermia</taxon>
        <taxon>Rhodothermales</taxon>
        <taxon>Rubricoccaceae</taxon>
        <taxon>Rubricoccus</taxon>
    </lineage>
</organism>
<dbReference type="AlphaFoldDB" id="A0A259TY11"/>
<dbReference type="InterPro" id="IPR008503">
    <property type="entry name" value="Asp_endopeptidase"/>
</dbReference>
<gene>
    <name evidence="2" type="ORF">BSZ36_06060</name>
</gene>
<evidence type="ECO:0000259" key="1">
    <source>
        <dbReference type="Pfam" id="PF05618"/>
    </source>
</evidence>
<dbReference type="Proteomes" id="UP000216446">
    <property type="component" value="Unassembled WGS sequence"/>
</dbReference>
<dbReference type="EMBL" id="MQWB01000001">
    <property type="protein sequence ID" value="OZC02580.1"/>
    <property type="molecule type" value="Genomic_DNA"/>
</dbReference>
<name>A0A259TY11_9BACT</name>
<dbReference type="SUPFAM" id="SSF50630">
    <property type="entry name" value="Acid proteases"/>
    <property type="match status" value="1"/>
</dbReference>
<dbReference type="RefSeq" id="WP_094546984.1">
    <property type="nucleotide sequence ID" value="NZ_MQWB01000001.1"/>
</dbReference>
<dbReference type="InParanoid" id="A0A259TY11"/>
<dbReference type="PANTHER" id="PTHR38037:SF1">
    <property type="entry name" value="ATP-DEPENDENT ZINC PROTEASE DOMAIN-CONTAINING PROTEIN-RELATED"/>
    <property type="match status" value="1"/>
</dbReference>
<feature type="domain" description="Retropepsin-like aspartic endopeptidase" evidence="1">
    <location>
        <begin position="14"/>
        <end position="151"/>
    </location>
</feature>
<proteinExistence type="predicted"/>
<dbReference type="Pfam" id="PF05618">
    <property type="entry name" value="Zn_protease"/>
    <property type="match status" value="1"/>
</dbReference>